<dbReference type="Gene3D" id="3.40.630.30">
    <property type="match status" value="1"/>
</dbReference>
<proteinExistence type="predicted"/>
<dbReference type="InterPro" id="IPR016181">
    <property type="entry name" value="Acyl_CoA_acyltransferase"/>
</dbReference>
<dbReference type="RefSeq" id="WP_188495514.1">
    <property type="nucleotide sequence ID" value="NZ_BMFV01000002.1"/>
</dbReference>
<reference evidence="4" key="1">
    <citation type="journal article" date="2014" name="Int. J. Syst. Evol. Microbiol.">
        <title>Complete genome sequence of Corynebacterium casei LMG S-19264T (=DSM 44701T), isolated from a smear-ripened cheese.</title>
        <authorList>
            <consortium name="US DOE Joint Genome Institute (JGI-PGF)"/>
            <person name="Walter F."/>
            <person name="Albersmeier A."/>
            <person name="Kalinowski J."/>
            <person name="Ruckert C."/>
        </authorList>
    </citation>
    <scope>NUCLEOTIDE SEQUENCE</scope>
    <source>
        <strain evidence="4">CGMCC 1.12777</strain>
    </source>
</reference>
<dbReference type="PANTHER" id="PTHR43420:SF47">
    <property type="entry name" value="N-ACETYLTRANSFERASE DOMAIN-CONTAINING PROTEIN"/>
    <property type="match status" value="1"/>
</dbReference>
<sequence length="159" mass="18985">MARHFTFRPIDVFRDRQTIIDFRKDSYIVSFGTPEELGDEDMYVAWMAMAASMYPKGFVIMEYKGVPVGQIELEMIVYEGRPIGYVDLFYLIPEFRGKGYGKIQIDYAENYFKNKRLSEYHLRVSPTNKRALRFYEKHGMKPMMTEYLTQKVIRMRKQL</sequence>
<accession>A0A8J3EKK7</accession>
<evidence type="ECO:0000259" key="3">
    <source>
        <dbReference type="PROSITE" id="PS51186"/>
    </source>
</evidence>
<name>A0A8J3EKK7_9BACL</name>
<feature type="domain" description="N-acetyltransferase" evidence="3">
    <location>
        <begin position="5"/>
        <end position="159"/>
    </location>
</feature>
<reference evidence="4" key="2">
    <citation type="submission" date="2020-09" db="EMBL/GenBank/DDBJ databases">
        <authorList>
            <person name="Sun Q."/>
            <person name="Zhou Y."/>
        </authorList>
    </citation>
    <scope>NUCLEOTIDE SEQUENCE</scope>
    <source>
        <strain evidence="4">CGMCC 1.12777</strain>
    </source>
</reference>
<evidence type="ECO:0000256" key="2">
    <source>
        <dbReference type="ARBA" id="ARBA00023315"/>
    </source>
</evidence>
<dbReference type="InterPro" id="IPR050680">
    <property type="entry name" value="YpeA/RimI_acetyltransf"/>
</dbReference>
<organism evidence="4 5">
    <name type="scientific">Pullulanibacillus pueri</name>
    <dbReference type="NCBI Taxonomy" id="1437324"/>
    <lineage>
        <taxon>Bacteria</taxon>
        <taxon>Bacillati</taxon>
        <taxon>Bacillota</taxon>
        <taxon>Bacilli</taxon>
        <taxon>Bacillales</taxon>
        <taxon>Sporolactobacillaceae</taxon>
        <taxon>Pullulanibacillus</taxon>
    </lineage>
</organism>
<dbReference type="AlphaFoldDB" id="A0A8J3EKK7"/>
<keyword evidence="5" id="KW-1185">Reference proteome</keyword>
<gene>
    <name evidence="4" type="ORF">GCM10007096_03710</name>
</gene>
<dbReference type="Proteomes" id="UP000656813">
    <property type="component" value="Unassembled WGS sequence"/>
</dbReference>
<dbReference type="PANTHER" id="PTHR43420">
    <property type="entry name" value="ACETYLTRANSFERASE"/>
    <property type="match status" value="1"/>
</dbReference>
<dbReference type="InterPro" id="IPR000182">
    <property type="entry name" value="GNAT_dom"/>
</dbReference>
<comment type="caution">
    <text evidence="4">The sequence shown here is derived from an EMBL/GenBank/DDBJ whole genome shotgun (WGS) entry which is preliminary data.</text>
</comment>
<dbReference type="PROSITE" id="PS51186">
    <property type="entry name" value="GNAT"/>
    <property type="match status" value="1"/>
</dbReference>
<keyword evidence="1" id="KW-0808">Transferase</keyword>
<dbReference type="CDD" id="cd04301">
    <property type="entry name" value="NAT_SF"/>
    <property type="match status" value="1"/>
</dbReference>
<keyword evidence="2" id="KW-0012">Acyltransferase</keyword>
<dbReference type="Pfam" id="PF00583">
    <property type="entry name" value="Acetyltransf_1"/>
    <property type="match status" value="1"/>
</dbReference>
<evidence type="ECO:0000313" key="5">
    <source>
        <dbReference type="Proteomes" id="UP000656813"/>
    </source>
</evidence>
<dbReference type="SUPFAM" id="SSF55729">
    <property type="entry name" value="Acyl-CoA N-acyltransferases (Nat)"/>
    <property type="match status" value="1"/>
</dbReference>
<protein>
    <submittedName>
        <fullName evidence="4">N-acetyltransferase</fullName>
    </submittedName>
</protein>
<dbReference type="GO" id="GO:0016747">
    <property type="term" value="F:acyltransferase activity, transferring groups other than amino-acyl groups"/>
    <property type="evidence" value="ECO:0007669"/>
    <property type="project" value="InterPro"/>
</dbReference>
<evidence type="ECO:0000313" key="4">
    <source>
        <dbReference type="EMBL" id="GGH74973.1"/>
    </source>
</evidence>
<dbReference type="EMBL" id="BMFV01000002">
    <property type="protein sequence ID" value="GGH74973.1"/>
    <property type="molecule type" value="Genomic_DNA"/>
</dbReference>
<evidence type="ECO:0000256" key="1">
    <source>
        <dbReference type="ARBA" id="ARBA00022679"/>
    </source>
</evidence>